<keyword evidence="3" id="KW-1185">Reference proteome</keyword>
<gene>
    <name evidence="2" type="ORF">CQW23_13741</name>
</gene>
<evidence type="ECO:0000313" key="2">
    <source>
        <dbReference type="EMBL" id="PHT44583.1"/>
    </source>
</evidence>
<evidence type="ECO:0000256" key="1">
    <source>
        <dbReference type="SAM" id="Phobius"/>
    </source>
</evidence>
<proteinExistence type="predicted"/>
<dbReference type="EMBL" id="MLFT02000006">
    <property type="protein sequence ID" value="PHT44583.1"/>
    <property type="molecule type" value="Genomic_DNA"/>
</dbReference>
<accession>A0A2G2WH80</accession>
<dbReference type="AlphaFoldDB" id="A0A2G2WH80"/>
<evidence type="ECO:0000313" key="3">
    <source>
        <dbReference type="Proteomes" id="UP000224567"/>
    </source>
</evidence>
<organism evidence="2 3">
    <name type="scientific">Capsicum baccatum</name>
    <name type="common">Peruvian pepper</name>
    <dbReference type="NCBI Taxonomy" id="33114"/>
    <lineage>
        <taxon>Eukaryota</taxon>
        <taxon>Viridiplantae</taxon>
        <taxon>Streptophyta</taxon>
        <taxon>Embryophyta</taxon>
        <taxon>Tracheophyta</taxon>
        <taxon>Spermatophyta</taxon>
        <taxon>Magnoliopsida</taxon>
        <taxon>eudicotyledons</taxon>
        <taxon>Gunneridae</taxon>
        <taxon>Pentapetalae</taxon>
        <taxon>asterids</taxon>
        <taxon>lamiids</taxon>
        <taxon>Solanales</taxon>
        <taxon>Solanaceae</taxon>
        <taxon>Solanoideae</taxon>
        <taxon>Capsiceae</taxon>
        <taxon>Capsicum</taxon>
    </lineage>
</organism>
<keyword evidence="1" id="KW-0472">Membrane</keyword>
<keyword evidence="1" id="KW-0812">Transmembrane</keyword>
<name>A0A2G2WH80_CAPBA</name>
<protein>
    <submittedName>
        <fullName evidence="2">Uncharacterized protein</fullName>
    </submittedName>
</protein>
<reference evidence="3" key="2">
    <citation type="journal article" date="2017" name="J. Anim. Genet.">
        <title>Multiple reference genome sequences of hot pepper reveal the massive evolution of plant disease resistance genes by retroduplication.</title>
        <authorList>
            <person name="Kim S."/>
            <person name="Park J."/>
            <person name="Yeom S.-I."/>
            <person name="Kim Y.-M."/>
            <person name="Seo E."/>
            <person name="Kim K.-T."/>
            <person name="Kim M.-S."/>
            <person name="Lee J.M."/>
            <person name="Cheong K."/>
            <person name="Shin H.-S."/>
            <person name="Kim S.-B."/>
            <person name="Han K."/>
            <person name="Lee J."/>
            <person name="Park M."/>
            <person name="Lee H.-A."/>
            <person name="Lee H.-Y."/>
            <person name="Lee Y."/>
            <person name="Oh S."/>
            <person name="Lee J.H."/>
            <person name="Choi E."/>
            <person name="Choi E."/>
            <person name="Lee S.E."/>
            <person name="Jeon J."/>
            <person name="Kim H."/>
            <person name="Choi G."/>
            <person name="Song H."/>
            <person name="Lee J."/>
            <person name="Lee S.-C."/>
            <person name="Kwon J.-K."/>
            <person name="Lee H.-Y."/>
            <person name="Koo N."/>
            <person name="Hong Y."/>
            <person name="Kim R.W."/>
            <person name="Kang W.-H."/>
            <person name="Huh J.H."/>
            <person name="Kang B.-C."/>
            <person name="Yang T.-J."/>
            <person name="Lee Y.-H."/>
            <person name="Bennetzen J.L."/>
            <person name="Choi D."/>
        </authorList>
    </citation>
    <scope>NUCLEOTIDE SEQUENCE [LARGE SCALE GENOMIC DNA]</scope>
    <source>
        <strain evidence="3">cv. PBC81</strain>
    </source>
</reference>
<sequence>MADRSELRYKVEVDIDELCLYLVIFFLSVYVARTLQKYQQRYFVSVLMGAKRTRLHGESDDWKKFPIPPGLESPMSFTFVAVGNESEQDPSQAASTSTIISIGKLKSSVRCRPWILDDHVDHMEEDSGCEADKKNTMASVIAVVTELPVIGRRRLISMELVEMPLQHGSSAQGKNGRKSGKLRQYTFFLDDGEKRDQEEV</sequence>
<comment type="caution">
    <text evidence="2">The sequence shown here is derived from an EMBL/GenBank/DDBJ whole genome shotgun (WGS) entry which is preliminary data.</text>
</comment>
<reference evidence="2 3" key="1">
    <citation type="journal article" date="2017" name="Genome Biol.">
        <title>New reference genome sequences of hot pepper reveal the massive evolution of plant disease-resistance genes by retroduplication.</title>
        <authorList>
            <person name="Kim S."/>
            <person name="Park J."/>
            <person name="Yeom S.I."/>
            <person name="Kim Y.M."/>
            <person name="Seo E."/>
            <person name="Kim K.T."/>
            <person name="Kim M.S."/>
            <person name="Lee J.M."/>
            <person name="Cheong K."/>
            <person name="Shin H.S."/>
            <person name="Kim S.B."/>
            <person name="Han K."/>
            <person name="Lee J."/>
            <person name="Park M."/>
            <person name="Lee H.A."/>
            <person name="Lee H.Y."/>
            <person name="Lee Y."/>
            <person name="Oh S."/>
            <person name="Lee J.H."/>
            <person name="Choi E."/>
            <person name="Choi E."/>
            <person name="Lee S.E."/>
            <person name="Jeon J."/>
            <person name="Kim H."/>
            <person name="Choi G."/>
            <person name="Song H."/>
            <person name="Lee J."/>
            <person name="Lee S.C."/>
            <person name="Kwon J.K."/>
            <person name="Lee H.Y."/>
            <person name="Koo N."/>
            <person name="Hong Y."/>
            <person name="Kim R.W."/>
            <person name="Kang W.H."/>
            <person name="Huh J.H."/>
            <person name="Kang B.C."/>
            <person name="Yang T.J."/>
            <person name="Lee Y.H."/>
            <person name="Bennetzen J.L."/>
            <person name="Choi D."/>
        </authorList>
    </citation>
    <scope>NUCLEOTIDE SEQUENCE [LARGE SCALE GENOMIC DNA]</scope>
    <source>
        <strain evidence="3">cv. PBC81</strain>
    </source>
</reference>
<feature type="transmembrane region" description="Helical" evidence="1">
    <location>
        <begin position="15"/>
        <end position="32"/>
    </location>
</feature>
<keyword evidence="1" id="KW-1133">Transmembrane helix</keyword>
<dbReference type="Proteomes" id="UP000224567">
    <property type="component" value="Unassembled WGS sequence"/>
</dbReference>